<evidence type="ECO:0000313" key="1">
    <source>
        <dbReference type="EMBL" id="KAA6400495.1"/>
    </source>
</evidence>
<dbReference type="EMBL" id="SNRW01000552">
    <property type="protein sequence ID" value="KAA6400495.1"/>
    <property type="molecule type" value="Genomic_DNA"/>
</dbReference>
<name>A0A5J4X1I7_9EUKA</name>
<dbReference type="Proteomes" id="UP000324800">
    <property type="component" value="Unassembled WGS sequence"/>
</dbReference>
<protein>
    <submittedName>
        <fullName evidence="1">Uncharacterized protein</fullName>
    </submittedName>
</protein>
<evidence type="ECO:0000313" key="2">
    <source>
        <dbReference type="Proteomes" id="UP000324800"/>
    </source>
</evidence>
<comment type="caution">
    <text evidence="1">The sequence shown here is derived from an EMBL/GenBank/DDBJ whole genome shotgun (WGS) entry which is preliminary data.</text>
</comment>
<reference evidence="1 2" key="1">
    <citation type="submission" date="2019-03" db="EMBL/GenBank/DDBJ databases">
        <title>Single cell metagenomics reveals metabolic interactions within the superorganism composed of flagellate Streblomastix strix and complex community of Bacteroidetes bacteria on its surface.</title>
        <authorList>
            <person name="Treitli S.C."/>
            <person name="Kolisko M."/>
            <person name="Husnik F."/>
            <person name="Keeling P."/>
            <person name="Hampl V."/>
        </authorList>
    </citation>
    <scope>NUCLEOTIDE SEQUENCE [LARGE SCALE GENOMIC DNA]</scope>
    <source>
        <strain evidence="1">ST1C</strain>
    </source>
</reference>
<dbReference type="InterPro" id="IPR016024">
    <property type="entry name" value="ARM-type_fold"/>
</dbReference>
<gene>
    <name evidence="1" type="ORF">EZS28_003979</name>
</gene>
<dbReference type="SUPFAM" id="SSF48371">
    <property type="entry name" value="ARM repeat"/>
    <property type="match status" value="1"/>
</dbReference>
<dbReference type="AlphaFoldDB" id="A0A5J4X1I7"/>
<accession>A0A5J4X1I7</accession>
<proteinExistence type="predicted"/>
<dbReference type="InterPro" id="IPR011989">
    <property type="entry name" value="ARM-like"/>
</dbReference>
<sequence length="230" mass="26384">MDQKSFEALRNDAFDCCAEIINNPPSDYRLIRQAVQGIVYLSGLTQSVTHDAVLQKILSVISNSDQFRSHPRRYAIRSLALLTYQRPRLISASMQLLKRMCWWNKETSQYVRKAAFCALSRIGRYYPDLQDQIESIFERIYNDRKTKISNVFGILQGTGRMSQSNSVLRARWFPRWLAACRSNNIHLRSAGVKSLGFACVPVGRVEADVNIERILYIISMNYLIDGGSYS</sequence>
<organism evidence="1 2">
    <name type="scientific">Streblomastix strix</name>
    <dbReference type="NCBI Taxonomy" id="222440"/>
    <lineage>
        <taxon>Eukaryota</taxon>
        <taxon>Metamonada</taxon>
        <taxon>Preaxostyla</taxon>
        <taxon>Oxymonadida</taxon>
        <taxon>Streblomastigidae</taxon>
        <taxon>Streblomastix</taxon>
    </lineage>
</organism>
<dbReference type="Gene3D" id="1.25.10.10">
    <property type="entry name" value="Leucine-rich Repeat Variant"/>
    <property type="match status" value="1"/>
</dbReference>
<dbReference type="OrthoDB" id="20645at2759"/>